<comment type="caution">
    <text evidence="2">The sequence shown here is derived from an EMBL/GenBank/DDBJ whole genome shotgun (WGS) entry which is preliminary data.</text>
</comment>
<organism evidence="2 3">
    <name type="scientific">Actinomadura algeriensis</name>
    <dbReference type="NCBI Taxonomy" id="1679523"/>
    <lineage>
        <taxon>Bacteria</taxon>
        <taxon>Bacillati</taxon>
        <taxon>Actinomycetota</taxon>
        <taxon>Actinomycetes</taxon>
        <taxon>Streptosporangiales</taxon>
        <taxon>Thermomonosporaceae</taxon>
        <taxon>Actinomadura</taxon>
    </lineage>
</organism>
<dbReference type="GO" id="GO:0003677">
    <property type="term" value="F:DNA binding"/>
    <property type="evidence" value="ECO:0007669"/>
    <property type="project" value="UniProtKB-KW"/>
</dbReference>
<dbReference type="SUPFAM" id="SSF46955">
    <property type="entry name" value="Putative DNA-binding domain"/>
    <property type="match status" value="1"/>
</dbReference>
<keyword evidence="2" id="KW-0238">DNA-binding</keyword>
<protein>
    <submittedName>
        <fullName evidence="2">DNA-binding transcriptional regulator AlpA</fullName>
    </submittedName>
</protein>
<dbReference type="InterPro" id="IPR041657">
    <property type="entry name" value="HTH_17"/>
</dbReference>
<sequence length="66" mass="7407">MKRSELMTTKEVLAELGGNVDRNVFYRWRSTGRAPAGLKLPNGELRFRRSEVLAWIDSLEQGSAAA</sequence>
<dbReference type="EMBL" id="JADBDZ010000001">
    <property type="protein sequence ID" value="MBE1533528.1"/>
    <property type="molecule type" value="Genomic_DNA"/>
</dbReference>
<keyword evidence="3" id="KW-1185">Reference proteome</keyword>
<dbReference type="Pfam" id="PF12728">
    <property type="entry name" value="HTH_17"/>
    <property type="match status" value="1"/>
</dbReference>
<feature type="domain" description="Helix-turn-helix" evidence="1">
    <location>
        <begin position="6"/>
        <end position="58"/>
    </location>
</feature>
<dbReference type="Proteomes" id="UP000627838">
    <property type="component" value="Unassembled WGS sequence"/>
</dbReference>
<gene>
    <name evidence="2" type="ORF">H4W34_003361</name>
</gene>
<name>A0ABR9JSI4_9ACTN</name>
<evidence type="ECO:0000313" key="3">
    <source>
        <dbReference type="Proteomes" id="UP000627838"/>
    </source>
</evidence>
<dbReference type="RefSeq" id="WP_318784149.1">
    <property type="nucleotide sequence ID" value="NZ_JADBDZ010000001.1"/>
</dbReference>
<dbReference type="InterPro" id="IPR009061">
    <property type="entry name" value="DNA-bd_dom_put_sf"/>
</dbReference>
<accession>A0ABR9JSI4</accession>
<evidence type="ECO:0000313" key="2">
    <source>
        <dbReference type="EMBL" id="MBE1533528.1"/>
    </source>
</evidence>
<proteinExistence type="predicted"/>
<reference evidence="2 3" key="1">
    <citation type="submission" date="2020-10" db="EMBL/GenBank/DDBJ databases">
        <title>Sequencing the genomes of 1000 actinobacteria strains.</title>
        <authorList>
            <person name="Klenk H.-P."/>
        </authorList>
    </citation>
    <scope>NUCLEOTIDE SEQUENCE [LARGE SCALE GENOMIC DNA]</scope>
    <source>
        <strain evidence="2 3">DSM 46744</strain>
    </source>
</reference>
<evidence type="ECO:0000259" key="1">
    <source>
        <dbReference type="Pfam" id="PF12728"/>
    </source>
</evidence>